<feature type="region of interest" description="Disordered" evidence="1">
    <location>
        <begin position="385"/>
        <end position="412"/>
    </location>
</feature>
<evidence type="ECO:0000256" key="1">
    <source>
        <dbReference type="SAM" id="MobiDB-lite"/>
    </source>
</evidence>
<organism evidence="4">
    <name type="scientific">Aureoumbra lagunensis</name>
    <dbReference type="NCBI Taxonomy" id="44058"/>
    <lineage>
        <taxon>Eukaryota</taxon>
        <taxon>Sar</taxon>
        <taxon>Stramenopiles</taxon>
        <taxon>Ochrophyta</taxon>
        <taxon>Pelagophyceae</taxon>
        <taxon>Pelagomonadales</taxon>
        <taxon>Aureoumbra</taxon>
    </lineage>
</organism>
<accession>A0A7S3JNJ8</accession>
<keyword evidence="2" id="KW-0812">Transmembrane</keyword>
<feature type="transmembrane region" description="Helical" evidence="2">
    <location>
        <begin position="422"/>
        <end position="442"/>
    </location>
</feature>
<protein>
    <submittedName>
        <fullName evidence="4">Uncharacterized protein</fullName>
    </submittedName>
</protein>
<evidence type="ECO:0000256" key="3">
    <source>
        <dbReference type="SAM" id="SignalP"/>
    </source>
</evidence>
<gene>
    <name evidence="4" type="ORF">ALAG00032_LOCUS521</name>
</gene>
<dbReference type="SUPFAM" id="SSF69318">
    <property type="entry name" value="Integrin alpha N-terminal domain"/>
    <property type="match status" value="2"/>
</dbReference>
<feature type="signal peptide" evidence="3">
    <location>
        <begin position="1"/>
        <end position="18"/>
    </location>
</feature>
<evidence type="ECO:0000313" key="4">
    <source>
        <dbReference type="EMBL" id="CAE0359792.1"/>
    </source>
</evidence>
<reference evidence="4" key="1">
    <citation type="submission" date="2021-01" db="EMBL/GenBank/DDBJ databases">
        <authorList>
            <person name="Corre E."/>
            <person name="Pelletier E."/>
            <person name="Niang G."/>
            <person name="Scheremetjew M."/>
            <person name="Finn R."/>
            <person name="Kale V."/>
            <person name="Holt S."/>
            <person name="Cochrane G."/>
            <person name="Meng A."/>
            <person name="Brown T."/>
            <person name="Cohen L."/>
        </authorList>
    </citation>
    <scope>NUCLEOTIDE SEQUENCE</scope>
    <source>
        <strain evidence="4">CCMP1510</strain>
    </source>
</reference>
<dbReference type="PANTHER" id="PTHR44103:SF1">
    <property type="entry name" value="PROPROTEIN CONVERTASE P"/>
    <property type="match status" value="1"/>
</dbReference>
<keyword evidence="3" id="KW-0732">Signal</keyword>
<dbReference type="AlphaFoldDB" id="A0A7S3JNJ8"/>
<feature type="compositionally biased region" description="Low complexity" evidence="1">
    <location>
        <begin position="385"/>
        <end position="399"/>
    </location>
</feature>
<keyword evidence="2" id="KW-1133">Transmembrane helix</keyword>
<feature type="chain" id="PRO_5031361869" evidence="3">
    <location>
        <begin position="19"/>
        <end position="552"/>
    </location>
</feature>
<sequence length="552" mass="61609">MSLLVFVVIQLLLRCCQGEENEIFREIVDISLIDASCAVGGNLDNNPETTEIIVASAHGIDAYWRQSPSKYYNSTWISLRIWSTVDESPNRVLVVDMNGDSYQDVVHSGLRLDYIYWHENMHGDGLTWISHEVSTSRIGSFDIAVADIDSNGFPDIIEANFFDDSIAVHYQQSDGSWLMEIIHQHYPVSQAVAVCIADLNADNLLDIAAVGRDFYVSWFENGNDWATHLAGYSPKGYDAIACVTMENDRTDLVVATTSDDTIEWLQNNGLDDWRSIQVTSSAAAVHRLAAVSGFVFSANYRSGEIVLYIPSESFDSFHTLTLDDDVPQATFVSFSDVNNQGQLDLIWTGNIAGVGWLDLPYHITENSTSEWFSITIAPTKSPTTATPTFSPTASPTVSAVPTVKPTSQNDTGTENNQKSFNFLWIIAIIALLLALLFCYCFLRCFNTAIIGPLFYRYHHIIAPRLALCMRRFPLVYKLCCCTYCTCRCCGSLIDEEELEKIANASEDPLHPRDGVLLQDREAPVIPVHGEITGQKNKKLRFIRTGKRELTIS</sequence>
<keyword evidence="2" id="KW-0472">Membrane</keyword>
<dbReference type="Gene3D" id="2.130.10.130">
    <property type="entry name" value="Integrin alpha, N-terminal"/>
    <property type="match status" value="1"/>
</dbReference>
<name>A0A7S3JNJ8_9STRA</name>
<dbReference type="InterPro" id="IPR028994">
    <property type="entry name" value="Integrin_alpha_N"/>
</dbReference>
<dbReference type="EMBL" id="HBIJ01000697">
    <property type="protein sequence ID" value="CAE0359792.1"/>
    <property type="molecule type" value="Transcribed_RNA"/>
</dbReference>
<evidence type="ECO:0000256" key="2">
    <source>
        <dbReference type="SAM" id="Phobius"/>
    </source>
</evidence>
<proteinExistence type="predicted"/>
<dbReference type="PANTHER" id="PTHR44103">
    <property type="entry name" value="PROPROTEIN CONVERTASE P"/>
    <property type="match status" value="1"/>
</dbReference>